<dbReference type="RefSeq" id="XP_003687860.1">
    <property type="nucleotide sequence ID" value="XM_003687812.1"/>
</dbReference>
<comment type="similarity">
    <text evidence="2 11">Belongs to the mitochondrial carrier (TC 2.A.29) family.</text>
</comment>
<feature type="transmembrane region" description="Helical" evidence="12">
    <location>
        <begin position="256"/>
        <end position="278"/>
    </location>
</feature>
<evidence type="ECO:0000256" key="12">
    <source>
        <dbReference type="SAM" id="Phobius"/>
    </source>
</evidence>
<dbReference type="Proteomes" id="UP000005666">
    <property type="component" value="Chromosome 12"/>
</dbReference>
<dbReference type="FunFam" id="1.50.40.10:FF:000075">
    <property type="entry name" value="Nicotinamide adenine dinucleotide transporter 2, mitochondrial"/>
    <property type="match status" value="1"/>
</dbReference>
<evidence type="ECO:0000256" key="5">
    <source>
        <dbReference type="ARBA" id="ARBA00022737"/>
    </source>
</evidence>
<evidence type="ECO:0000256" key="3">
    <source>
        <dbReference type="ARBA" id="ARBA00022448"/>
    </source>
</evidence>
<dbReference type="EMBL" id="HE612867">
    <property type="protein sequence ID" value="CCE65426.1"/>
    <property type="molecule type" value="Genomic_DNA"/>
</dbReference>
<dbReference type="PRINTS" id="PR00926">
    <property type="entry name" value="MITOCARRIER"/>
</dbReference>
<protein>
    <recommendedName>
        <fullName evidence="15">Mitochondrial nicotinamide adenine dinucleotide transporter 1</fullName>
    </recommendedName>
</protein>
<dbReference type="PANTHER" id="PTHR45683">
    <property type="entry name" value="MITOCHONDRIAL NICOTINAMIDE ADENINE DINUCLEOTIDE TRANSPORTER 1-RELATED-RELATED"/>
    <property type="match status" value="1"/>
</dbReference>
<feature type="repeat" description="Solcar" evidence="10">
    <location>
        <begin position="96"/>
        <end position="187"/>
    </location>
</feature>
<keyword evidence="4 10" id="KW-0812">Transmembrane</keyword>
<proteinExistence type="inferred from homology"/>
<dbReference type="OMA" id="AFYNGMG"/>
<keyword evidence="9 10" id="KW-0472">Membrane</keyword>
<evidence type="ECO:0000313" key="14">
    <source>
        <dbReference type="Proteomes" id="UP000005666"/>
    </source>
</evidence>
<comment type="subcellular location">
    <subcellularLocation>
        <location evidence="1">Mitochondrion inner membrane</location>
        <topology evidence="1">Multi-pass membrane protein</topology>
    </subcellularLocation>
</comment>
<evidence type="ECO:0000256" key="2">
    <source>
        <dbReference type="ARBA" id="ARBA00006375"/>
    </source>
</evidence>
<feature type="transmembrane region" description="Helical" evidence="12">
    <location>
        <begin position="162"/>
        <end position="181"/>
    </location>
</feature>
<evidence type="ECO:0000256" key="1">
    <source>
        <dbReference type="ARBA" id="ARBA00004448"/>
    </source>
</evidence>
<evidence type="ECO:0000256" key="9">
    <source>
        <dbReference type="ARBA" id="ARBA00023136"/>
    </source>
</evidence>
<dbReference type="InterPro" id="IPR044712">
    <property type="entry name" value="SLC25A32-like"/>
</dbReference>
<evidence type="ECO:0008006" key="15">
    <source>
        <dbReference type="Google" id="ProtNLM"/>
    </source>
</evidence>
<dbReference type="GO" id="GO:0015215">
    <property type="term" value="F:nucleotide transmembrane transporter activity"/>
    <property type="evidence" value="ECO:0007669"/>
    <property type="project" value="UniProtKB-ARBA"/>
</dbReference>
<gene>
    <name evidence="13" type="primary">TPHA0L00700</name>
    <name evidence="13" type="ordered locus">TPHA_0L00700</name>
</gene>
<accession>G8BZU8</accession>
<evidence type="ECO:0000256" key="11">
    <source>
        <dbReference type="RuleBase" id="RU000488"/>
    </source>
</evidence>
<dbReference type="SUPFAM" id="SSF103506">
    <property type="entry name" value="Mitochondrial carrier"/>
    <property type="match status" value="1"/>
</dbReference>
<dbReference type="InterPro" id="IPR018108">
    <property type="entry name" value="MCP_transmembrane"/>
</dbReference>
<dbReference type="eggNOG" id="KOG0764">
    <property type="taxonomic scope" value="Eukaryota"/>
</dbReference>
<feature type="repeat" description="Solcar" evidence="10">
    <location>
        <begin position="316"/>
        <end position="404"/>
    </location>
</feature>
<dbReference type="InterPro" id="IPR023395">
    <property type="entry name" value="MCP_dom_sf"/>
</dbReference>
<dbReference type="KEGG" id="tpf:TPHA_0L00700"/>
<keyword evidence="5" id="KW-0677">Repeat</keyword>
<name>G8BZU8_TETPH</name>
<dbReference type="Gene3D" id="1.50.40.10">
    <property type="entry name" value="Mitochondrial carrier domain"/>
    <property type="match status" value="1"/>
</dbReference>
<keyword evidence="3 11" id="KW-0813">Transport</keyword>
<keyword evidence="14" id="KW-1185">Reference proteome</keyword>
<keyword evidence="6" id="KW-0999">Mitochondrion inner membrane</keyword>
<evidence type="ECO:0000256" key="6">
    <source>
        <dbReference type="ARBA" id="ARBA00022792"/>
    </source>
</evidence>
<sequence>MKDGNDDINKNDLRKQSLYVHSEFICPDGLAPLSSAEIIEPLQRIYFDPTTEMNGNGGTTDLFEKSLAQYKEMNNNLKKNLVSNIKLKKMMGVELTDTKVIAISGAVAGFFSGILVCPLDVTKTRLQAQGLQSAGKSRYYNGLIGTINTIVKDEGILGLYKGIGPILMGYLPSWMIYFSIYEVSKDSFPKIFPNSVFLTHFFSALTAGSVSTILTNPIWVIKTRLMLQNDIGKNSTHYKNTIDAFIKIYKQEGPKAFYAGLLPSLFGLFHVGIQFPIFENLKTTFKYKTVKISEEIDNNHGASTKNLEPTNTNSTINLDRLIMASCLSKMIASLVTYPHEILRTRMQLKSNLPPSVQRKIIPLIKKTYTKEGFKGFYSGFFVNLLRTVPASVITLVTFEYVQNFLRE</sequence>
<dbReference type="HOGENOM" id="CLU_015166_6_1_1"/>
<evidence type="ECO:0000256" key="4">
    <source>
        <dbReference type="ARBA" id="ARBA00022692"/>
    </source>
</evidence>
<dbReference type="InterPro" id="IPR002067">
    <property type="entry name" value="MCP"/>
</dbReference>
<feature type="transmembrane region" description="Helical" evidence="12">
    <location>
        <begin position="100"/>
        <end position="119"/>
    </location>
</feature>
<evidence type="ECO:0000313" key="13">
    <source>
        <dbReference type="EMBL" id="CCE65426.1"/>
    </source>
</evidence>
<dbReference type="Pfam" id="PF00153">
    <property type="entry name" value="Mito_carr"/>
    <property type="match status" value="3"/>
</dbReference>
<keyword evidence="7 12" id="KW-1133">Transmembrane helix</keyword>
<dbReference type="GeneID" id="11531741"/>
<dbReference type="AlphaFoldDB" id="G8BZU8"/>
<evidence type="ECO:0000256" key="10">
    <source>
        <dbReference type="PROSITE-ProRule" id="PRU00282"/>
    </source>
</evidence>
<evidence type="ECO:0000256" key="7">
    <source>
        <dbReference type="ARBA" id="ARBA00022989"/>
    </source>
</evidence>
<feature type="repeat" description="Solcar" evidence="10">
    <location>
        <begin position="195"/>
        <end position="284"/>
    </location>
</feature>
<evidence type="ECO:0000256" key="8">
    <source>
        <dbReference type="ARBA" id="ARBA00023128"/>
    </source>
</evidence>
<feature type="transmembrane region" description="Helical" evidence="12">
    <location>
        <begin position="201"/>
        <end position="221"/>
    </location>
</feature>
<dbReference type="GO" id="GO:0005743">
    <property type="term" value="C:mitochondrial inner membrane"/>
    <property type="evidence" value="ECO:0007669"/>
    <property type="project" value="UniProtKB-SubCell"/>
</dbReference>
<keyword evidence="8" id="KW-0496">Mitochondrion</keyword>
<dbReference type="OrthoDB" id="10266426at2759"/>
<reference evidence="13 14" key="1">
    <citation type="journal article" date="2011" name="Proc. Natl. Acad. Sci. U.S.A.">
        <title>Evolutionary erosion of yeast sex chromosomes by mating-type switching accidents.</title>
        <authorList>
            <person name="Gordon J.L."/>
            <person name="Armisen D."/>
            <person name="Proux-Wera E."/>
            <person name="Oheigeartaigh S.S."/>
            <person name="Byrne K.P."/>
            <person name="Wolfe K.H."/>
        </authorList>
    </citation>
    <scope>NUCLEOTIDE SEQUENCE [LARGE SCALE GENOMIC DNA]</scope>
    <source>
        <strain evidence="14">ATCC 24235 / CBS 4417 / NBRC 1672 / NRRL Y-8282 / UCD 70-5</strain>
    </source>
</reference>
<organism evidence="13 14">
    <name type="scientific">Tetrapisispora phaffii (strain ATCC 24235 / CBS 4417 / NBRC 1672 / NRRL Y-8282 / UCD 70-5)</name>
    <name type="common">Yeast</name>
    <name type="synonym">Fabospora phaffii</name>
    <dbReference type="NCBI Taxonomy" id="1071381"/>
    <lineage>
        <taxon>Eukaryota</taxon>
        <taxon>Fungi</taxon>
        <taxon>Dikarya</taxon>
        <taxon>Ascomycota</taxon>
        <taxon>Saccharomycotina</taxon>
        <taxon>Saccharomycetes</taxon>
        <taxon>Saccharomycetales</taxon>
        <taxon>Saccharomycetaceae</taxon>
        <taxon>Tetrapisispora</taxon>
    </lineage>
</organism>
<dbReference type="PROSITE" id="PS50920">
    <property type="entry name" value="SOLCAR"/>
    <property type="match status" value="3"/>
</dbReference>